<keyword evidence="3 7" id="KW-0813">Transport</keyword>
<gene>
    <name evidence="9" type="ORF">NS334_10545</name>
</gene>
<dbReference type="PANTHER" id="PTHR45694">
    <property type="entry name" value="GLUTAREDOXIN 2"/>
    <property type="match status" value="1"/>
</dbReference>
<evidence type="ECO:0000256" key="3">
    <source>
        <dbReference type="ARBA" id="ARBA00022448"/>
    </source>
</evidence>
<keyword evidence="4 7" id="KW-0249">Electron transport</keyword>
<dbReference type="GO" id="GO:0005737">
    <property type="term" value="C:cytoplasm"/>
    <property type="evidence" value="ECO:0007669"/>
    <property type="project" value="TreeGrafter"/>
</dbReference>
<dbReference type="CDD" id="cd03418">
    <property type="entry name" value="GRX_GRXb_1_3_like"/>
    <property type="match status" value="1"/>
</dbReference>
<dbReference type="InterPro" id="IPR036249">
    <property type="entry name" value="Thioredoxin-like_sf"/>
</dbReference>
<reference evidence="9 10" key="1">
    <citation type="journal article" date="2016" name="Front. Microbiol.">
        <title>Genomic Resource of Rice Seed Associated Bacteria.</title>
        <authorList>
            <person name="Midha S."/>
            <person name="Bansal K."/>
            <person name="Sharma S."/>
            <person name="Kumar N."/>
            <person name="Patil P.P."/>
            <person name="Chaudhry V."/>
            <person name="Patil P.B."/>
        </authorList>
    </citation>
    <scope>NUCLEOTIDE SEQUENCE [LARGE SCALE GENOMIC DNA]</scope>
    <source>
        <strain evidence="9 10">NS334</strain>
    </source>
</reference>
<evidence type="ECO:0000256" key="4">
    <source>
        <dbReference type="ARBA" id="ARBA00022982"/>
    </source>
</evidence>
<comment type="caution">
    <text evidence="9">The sequence shown here is derived from an EMBL/GenBank/DDBJ whole genome shotgun (WGS) entry which is preliminary data.</text>
</comment>
<dbReference type="PROSITE" id="PS51354">
    <property type="entry name" value="GLUTAREDOXIN_2"/>
    <property type="match status" value="1"/>
</dbReference>
<keyword evidence="6 7" id="KW-0676">Redox-active center</keyword>
<name>A0A147I1F7_9SPHN</name>
<dbReference type="PROSITE" id="PS00195">
    <property type="entry name" value="GLUTAREDOXIN_1"/>
    <property type="match status" value="1"/>
</dbReference>
<dbReference type="PANTHER" id="PTHR45694:SF18">
    <property type="entry name" value="GLUTAREDOXIN-1-RELATED"/>
    <property type="match status" value="1"/>
</dbReference>
<sequence>MARVEIYTKAFCPYCARAMNLLASKDVTPEETDIGMNSGKRGEMIERAGGRTTVPQIFIDGAHIGGSDDLAALERAGKLDALLGR</sequence>
<comment type="similarity">
    <text evidence="2 7">Belongs to the glutaredoxin family.</text>
</comment>
<evidence type="ECO:0000259" key="8">
    <source>
        <dbReference type="Pfam" id="PF00462"/>
    </source>
</evidence>
<dbReference type="GO" id="GO:0034599">
    <property type="term" value="P:cellular response to oxidative stress"/>
    <property type="evidence" value="ECO:0007669"/>
    <property type="project" value="TreeGrafter"/>
</dbReference>
<evidence type="ECO:0000313" key="9">
    <source>
        <dbReference type="EMBL" id="KTT71403.1"/>
    </source>
</evidence>
<dbReference type="GO" id="GO:0015038">
    <property type="term" value="F:glutathione disulfide oxidoreductase activity"/>
    <property type="evidence" value="ECO:0007669"/>
    <property type="project" value="UniProtKB-UniRule"/>
</dbReference>
<dbReference type="Gene3D" id="3.40.30.10">
    <property type="entry name" value="Glutaredoxin"/>
    <property type="match status" value="1"/>
</dbReference>
<accession>A0A147I1F7</accession>
<feature type="domain" description="Glutaredoxin" evidence="8">
    <location>
        <begin position="4"/>
        <end position="64"/>
    </location>
</feature>
<evidence type="ECO:0000313" key="10">
    <source>
        <dbReference type="Proteomes" id="UP000074310"/>
    </source>
</evidence>
<dbReference type="RefSeq" id="WP_058755924.1">
    <property type="nucleotide sequence ID" value="NZ_LDTB01000040.1"/>
</dbReference>
<evidence type="ECO:0000256" key="7">
    <source>
        <dbReference type="RuleBase" id="RU364065"/>
    </source>
</evidence>
<dbReference type="OrthoDB" id="9814618at2"/>
<dbReference type="InterPro" id="IPR011767">
    <property type="entry name" value="GLR_AS"/>
</dbReference>
<dbReference type="EMBL" id="LDTB01000040">
    <property type="protein sequence ID" value="KTT71403.1"/>
    <property type="molecule type" value="Genomic_DNA"/>
</dbReference>
<proteinExistence type="inferred from homology"/>
<dbReference type="PATRIC" id="fig|869719.3.peg.2056"/>
<dbReference type="AlphaFoldDB" id="A0A147I1F7"/>
<keyword evidence="7" id="KW-0963">Cytoplasm</keyword>
<dbReference type="Proteomes" id="UP000074310">
    <property type="component" value="Unassembled WGS sequence"/>
</dbReference>
<dbReference type="Pfam" id="PF00462">
    <property type="entry name" value="Glutaredoxin"/>
    <property type="match status" value="1"/>
</dbReference>
<evidence type="ECO:0000256" key="1">
    <source>
        <dbReference type="ARBA" id="ARBA00002549"/>
    </source>
</evidence>
<dbReference type="GO" id="GO:0045454">
    <property type="term" value="P:cell redox homeostasis"/>
    <property type="evidence" value="ECO:0007669"/>
    <property type="project" value="InterPro"/>
</dbReference>
<organism evidence="9 10">
    <name type="scientific">Sphingomonas endophytica</name>
    <dbReference type="NCBI Taxonomy" id="869719"/>
    <lineage>
        <taxon>Bacteria</taxon>
        <taxon>Pseudomonadati</taxon>
        <taxon>Pseudomonadota</taxon>
        <taxon>Alphaproteobacteria</taxon>
        <taxon>Sphingomonadales</taxon>
        <taxon>Sphingomonadaceae</taxon>
        <taxon>Sphingomonas</taxon>
    </lineage>
</organism>
<dbReference type="InterPro" id="IPR011900">
    <property type="entry name" value="GRX_bact"/>
</dbReference>
<keyword evidence="10" id="KW-1185">Reference proteome</keyword>
<dbReference type="InterPro" id="IPR002109">
    <property type="entry name" value="Glutaredoxin"/>
</dbReference>
<evidence type="ECO:0000256" key="2">
    <source>
        <dbReference type="ARBA" id="ARBA00007787"/>
    </source>
</evidence>
<evidence type="ECO:0000256" key="6">
    <source>
        <dbReference type="ARBA" id="ARBA00023284"/>
    </source>
</evidence>
<keyword evidence="5" id="KW-1015">Disulfide bond</keyword>
<dbReference type="SUPFAM" id="SSF52833">
    <property type="entry name" value="Thioredoxin-like"/>
    <property type="match status" value="1"/>
</dbReference>
<evidence type="ECO:0000256" key="5">
    <source>
        <dbReference type="ARBA" id="ARBA00023157"/>
    </source>
</evidence>
<dbReference type="PRINTS" id="PR00160">
    <property type="entry name" value="GLUTAREDOXIN"/>
</dbReference>
<comment type="function">
    <text evidence="1 7">Has a glutathione-disulfide oxidoreductase activity in the presence of NADPH and glutathione reductase. Reduces low molecular weight disulfides and proteins.</text>
</comment>
<dbReference type="InterPro" id="IPR014025">
    <property type="entry name" value="Glutaredoxin_subgr"/>
</dbReference>
<dbReference type="NCBIfam" id="TIGR02181">
    <property type="entry name" value="GRX_bact"/>
    <property type="match status" value="1"/>
</dbReference>
<protein>
    <recommendedName>
        <fullName evidence="7">Glutaredoxin</fullName>
    </recommendedName>
</protein>